<gene>
    <name evidence="1" type="ORF">JHL16_11165</name>
</gene>
<evidence type="ECO:0000313" key="2">
    <source>
        <dbReference type="Proteomes" id="UP000616151"/>
    </source>
</evidence>
<dbReference type="EMBL" id="JAENHL010000006">
    <property type="protein sequence ID" value="MBK1866915.1"/>
    <property type="molecule type" value="Genomic_DNA"/>
</dbReference>
<protein>
    <submittedName>
        <fullName evidence="1">Class I SAM-dependent methyltransferase</fullName>
    </submittedName>
</protein>
<organism evidence="1 2">
    <name type="scientific">Taklimakanibacter albus</name>
    <dbReference type="NCBI Taxonomy" id="2800327"/>
    <lineage>
        <taxon>Bacteria</taxon>
        <taxon>Pseudomonadati</taxon>
        <taxon>Pseudomonadota</taxon>
        <taxon>Alphaproteobacteria</taxon>
        <taxon>Hyphomicrobiales</taxon>
        <taxon>Aestuariivirgaceae</taxon>
        <taxon>Taklimakanibacter</taxon>
    </lineage>
</organism>
<keyword evidence="1" id="KW-0808">Transferase</keyword>
<keyword evidence="2" id="KW-1185">Reference proteome</keyword>
<sequence>MTDRRDHWDHTYTVKSDTAVSWYQDVPERSLALIRKAGTGSVIDIGGGASRLADRLLAETYDDLTVLDISDVALGRSRERLGVEAGKVAWIVADITRWTPERQWDIWHDRAVFHFLTEEAAQDAYIAALKAGTRPGSHIVISTFALSGPEKCSGLPVQRYSAETLAARLGRDFVLETQEVETHATPFGTTQNFTFAVFKRI</sequence>
<keyword evidence="1" id="KW-0489">Methyltransferase</keyword>
<dbReference type="Proteomes" id="UP000616151">
    <property type="component" value="Unassembled WGS sequence"/>
</dbReference>
<reference evidence="1" key="1">
    <citation type="submission" date="2021-01" db="EMBL/GenBank/DDBJ databases">
        <authorList>
            <person name="Sun Q."/>
        </authorList>
    </citation>
    <scope>NUCLEOTIDE SEQUENCE</scope>
    <source>
        <strain evidence="1">YIM B02566</strain>
    </source>
</reference>
<comment type="caution">
    <text evidence="1">The sequence shown here is derived from an EMBL/GenBank/DDBJ whole genome shotgun (WGS) entry which is preliminary data.</text>
</comment>
<name>A0ACC5R2L9_9HYPH</name>
<evidence type="ECO:0000313" key="1">
    <source>
        <dbReference type="EMBL" id="MBK1866915.1"/>
    </source>
</evidence>
<accession>A0ACC5R2L9</accession>
<proteinExistence type="predicted"/>